<reference evidence="2" key="1">
    <citation type="submission" date="2023-08" db="EMBL/GenBank/DDBJ databases">
        <title>WGS of pathogenic bacterial species, Los Angeles County Public Health Laboratories.</title>
        <authorList>
            <person name="Garrigues J.M."/>
            <person name="Green N.M."/>
        </authorList>
    </citation>
    <scope>NUCLEOTIDE SEQUENCE</scope>
    <source>
        <strain evidence="2">LACPHL-BACT-2023-00068</strain>
    </source>
</reference>
<dbReference type="Proteomes" id="UP001236270">
    <property type="component" value="Unassembled WGS sequence"/>
</dbReference>
<sequence length="234" mass="26463">MLRQRGVILTKARQALLCLLILAAPPAALAISVGNLTFSMSPDDSFVAKRVLNNNQSARLYEVSVVGIDSPSEKEIQTRPADGELLFSPKQMTLQPGLGEYFKFYYNGPKDDRERYYRVSFREVPTSNHVMRNSANSQISIDPVVIIDTILVVRPRHIDFKWTYDRATGTVRNTGNTWFKLLIKPGCSTTEEEGDARYLRAGDVVQNQGLREAGNHYIVFNDKFIKISDDCQRD</sequence>
<feature type="chain" id="PRO_5043297144" evidence="1">
    <location>
        <begin position="31"/>
        <end position="234"/>
    </location>
</feature>
<dbReference type="GO" id="GO:0030288">
    <property type="term" value="C:outer membrane-bounded periplasmic space"/>
    <property type="evidence" value="ECO:0007669"/>
    <property type="project" value="InterPro"/>
</dbReference>
<feature type="signal peptide" evidence="1">
    <location>
        <begin position="1"/>
        <end position="30"/>
    </location>
</feature>
<accession>A0AAW8HJ32</accession>
<proteinExistence type="predicted"/>
<dbReference type="InterPro" id="IPR008962">
    <property type="entry name" value="PapD-like_sf"/>
</dbReference>
<gene>
    <name evidence="2" type="ORF">RBJ30_04940</name>
</gene>
<comment type="caution">
    <text evidence="2">The sequence shown here is derived from an EMBL/GenBank/DDBJ whole genome shotgun (WGS) entry which is preliminary data.</text>
</comment>
<dbReference type="EMBL" id="JAVDNV010000003">
    <property type="protein sequence ID" value="MDQ2308442.1"/>
    <property type="molecule type" value="Genomic_DNA"/>
</dbReference>
<keyword evidence="1" id="KW-0732">Signal</keyword>
<evidence type="ECO:0000256" key="1">
    <source>
        <dbReference type="SAM" id="SignalP"/>
    </source>
</evidence>
<dbReference type="SUPFAM" id="SSF49354">
    <property type="entry name" value="PapD-like"/>
    <property type="match status" value="1"/>
</dbReference>
<dbReference type="GeneID" id="61382500"/>
<dbReference type="GO" id="GO:0071555">
    <property type="term" value="P:cell wall organization"/>
    <property type="evidence" value="ECO:0007669"/>
    <property type="project" value="InterPro"/>
</dbReference>
<organism evidence="2 3">
    <name type="scientific">Pluralibacter gergoviae</name>
    <name type="common">Enterobacter gergoviae</name>
    <dbReference type="NCBI Taxonomy" id="61647"/>
    <lineage>
        <taxon>Bacteria</taxon>
        <taxon>Pseudomonadati</taxon>
        <taxon>Pseudomonadota</taxon>
        <taxon>Gammaproteobacteria</taxon>
        <taxon>Enterobacterales</taxon>
        <taxon>Enterobacteriaceae</taxon>
        <taxon>Pluralibacter</taxon>
    </lineage>
</organism>
<evidence type="ECO:0000313" key="3">
    <source>
        <dbReference type="Proteomes" id="UP001236270"/>
    </source>
</evidence>
<dbReference type="InterPro" id="IPR013783">
    <property type="entry name" value="Ig-like_fold"/>
</dbReference>
<dbReference type="RefSeq" id="WP_048253545.1">
    <property type="nucleotide sequence ID" value="NZ_CBCSIS010000028.1"/>
</dbReference>
<protein>
    <submittedName>
        <fullName evidence="2">Fimbria/pilus periplasmic chaperone</fullName>
    </submittedName>
</protein>
<name>A0AAW8HJ32_PLUGE</name>
<dbReference type="AlphaFoldDB" id="A0AAW8HJ32"/>
<evidence type="ECO:0000313" key="2">
    <source>
        <dbReference type="EMBL" id="MDQ2308442.1"/>
    </source>
</evidence>
<dbReference type="Gene3D" id="2.60.40.10">
    <property type="entry name" value="Immunoglobulins"/>
    <property type="match status" value="1"/>
</dbReference>